<dbReference type="InterPro" id="IPR002143">
    <property type="entry name" value="Ribosomal_uL1"/>
</dbReference>
<dbReference type="CDD" id="cd00403">
    <property type="entry name" value="Ribosomal_L1"/>
    <property type="match status" value="1"/>
</dbReference>
<evidence type="ECO:0000256" key="4">
    <source>
        <dbReference type="ARBA" id="ARBA00022884"/>
    </source>
</evidence>
<organism evidence="9">
    <name type="scientific">Galdieria sulphuraria</name>
    <name type="common">Red alga</name>
    <dbReference type="NCBI Taxonomy" id="130081"/>
    <lineage>
        <taxon>Eukaryota</taxon>
        <taxon>Rhodophyta</taxon>
        <taxon>Bangiophyceae</taxon>
        <taxon>Galdieriales</taxon>
        <taxon>Galdieriaceae</taxon>
        <taxon>Galdieria</taxon>
    </lineage>
</organism>
<proteinExistence type="inferred from homology"/>
<dbReference type="FunFam" id="3.40.50.790:FF:000001">
    <property type="entry name" value="50S ribosomal protein L1"/>
    <property type="match status" value="1"/>
</dbReference>
<evidence type="ECO:0000256" key="8">
    <source>
        <dbReference type="RuleBase" id="RU000659"/>
    </source>
</evidence>
<dbReference type="GO" id="GO:0003735">
    <property type="term" value="F:structural constituent of ribosome"/>
    <property type="evidence" value="ECO:0007669"/>
    <property type="project" value="InterPro"/>
</dbReference>
<keyword evidence="5 8" id="KW-0689">Ribosomal protein</keyword>
<accession>A0A075VZU1</accession>
<reference evidence="9" key="1">
    <citation type="journal article" date="2015" name="Genome Biol. Evol.">
        <title>Extreme features of the Galdieria sulphuraria organellar genomes: a consequence of polyextremophily?</title>
        <authorList>
            <person name="Jain K."/>
            <person name="Krause K."/>
            <person name="Grewe F."/>
            <person name="Nelson G.F."/>
            <person name="Weber A.P."/>
            <person name="Christensen A.C."/>
            <person name="Mower J.P."/>
        </authorList>
    </citation>
    <scope>NUCLEOTIDE SEQUENCE</scope>
    <source>
        <strain evidence="9">074W</strain>
    </source>
</reference>
<dbReference type="RefSeq" id="YP_009051030.1">
    <property type="nucleotide sequence ID" value="NC_024665.1"/>
</dbReference>
<dbReference type="HAMAP" id="MF_01318_B">
    <property type="entry name" value="Ribosomal_uL1_B"/>
    <property type="match status" value="1"/>
</dbReference>
<dbReference type="SMR" id="A0A075VZU1"/>
<dbReference type="Pfam" id="PF00687">
    <property type="entry name" value="Ribosomal_L1"/>
    <property type="match status" value="1"/>
</dbReference>
<comment type="subunit">
    <text evidence="2">Part of the 50S ribosomal subunit.</text>
</comment>
<keyword evidence="9" id="KW-0934">Plastid</keyword>
<evidence type="ECO:0000256" key="1">
    <source>
        <dbReference type="ARBA" id="ARBA00010531"/>
    </source>
</evidence>
<dbReference type="SUPFAM" id="SSF56808">
    <property type="entry name" value="Ribosomal protein L1"/>
    <property type="match status" value="1"/>
</dbReference>
<dbReference type="GO" id="GO:0015934">
    <property type="term" value="C:large ribosomal subunit"/>
    <property type="evidence" value="ECO:0007669"/>
    <property type="project" value="InterPro"/>
</dbReference>
<evidence type="ECO:0000256" key="7">
    <source>
        <dbReference type="ARBA" id="ARBA00025388"/>
    </source>
</evidence>
<dbReference type="Gene3D" id="3.40.50.790">
    <property type="match status" value="1"/>
</dbReference>
<comment type="similarity">
    <text evidence="1 8">Belongs to the universal ribosomal protein uL1 family.</text>
</comment>
<protein>
    <recommendedName>
        <fullName evidence="8">Ribosomal protein</fullName>
    </recommendedName>
</protein>
<sequence length="230" mass="25482">MIKKSKRFQKIKSQILEQSYELREGIELLKTIANARFSETAEVHMNLAIDPKYNDQQLRASVLLPRGTGKFVKIAVITNSSQLELAKSAGADLVGSDEILDTITNNNFLDFSYLITTPDFVPKIAKLGKILGPRGLMPSPKTGTVTNDLADTIKNFKNGKIEYRADKTGIVHIGFGKVNFSTEDLLFNLLAIKDSINKNKPSGVKGKYWKSCYICSTMSPSINIDVSTFI</sequence>
<dbReference type="PANTHER" id="PTHR36427">
    <property type="entry name" value="54S RIBOSOMAL PROTEIN L1, MITOCHONDRIAL"/>
    <property type="match status" value="1"/>
</dbReference>
<dbReference type="Gene3D" id="3.30.190.20">
    <property type="match status" value="1"/>
</dbReference>
<evidence type="ECO:0000256" key="5">
    <source>
        <dbReference type="ARBA" id="ARBA00022980"/>
    </source>
</evidence>
<dbReference type="GO" id="GO:0019843">
    <property type="term" value="F:rRNA binding"/>
    <property type="evidence" value="ECO:0007669"/>
    <property type="project" value="UniProtKB-KW"/>
</dbReference>
<name>A0A075VZU1_GALSU</name>
<dbReference type="KEGG" id="gsl:JL72_p180"/>
<dbReference type="PANTHER" id="PTHR36427:SF3">
    <property type="entry name" value="LARGE RIBOSOMAL SUBUNIT PROTEIN UL1M"/>
    <property type="match status" value="1"/>
</dbReference>
<dbReference type="NCBIfam" id="TIGR01169">
    <property type="entry name" value="rplA_bact"/>
    <property type="match status" value="1"/>
</dbReference>
<dbReference type="PIRSF" id="PIRSF002155">
    <property type="entry name" value="Ribosomal_L1"/>
    <property type="match status" value="1"/>
</dbReference>
<dbReference type="GeneID" id="20005510"/>
<dbReference type="InterPro" id="IPR023673">
    <property type="entry name" value="Ribosomal_uL1_CS"/>
</dbReference>
<keyword evidence="6 8" id="KW-0687">Ribonucleoprotein</keyword>
<dbReference type="EMBL" id="KJ700459">
    <property type="protein sequence ID" value="AIG92476.1"/>
    <property type="molecule type" value="Genomic_DNA"/>
</dbReference>
<dbReference type="GO" id="GO:0006412">
    <property type="term" value="P:translation"/>
    <property type="evidence" value="ECO:0007669"/>
    <property type="project" value="InterPro"/>
</dbReference>
<comment type="function">
    <text evidence="7">Binds directly to 23S rRNA. Might be involved in E site tRNA release.</text>
</comment>
<evidence type="ECO:0000313" key="9">
    <source>
        <dbReference type="EMBL" id="AIG92476.1"/>
    </source>
</evidence>
<dbReference type="InterPro" id="IPR023674">
    <property type="entry name" value="Ribosomal_uL1-like"/>
</dbReference>
<dbReference type="InterPro" id="IPR005878">
    <property type="entry name" value="Ribosom_uL1_bac-type"/>
</dbReference>
<evidence type="ECO:0000256" key="6">
    <source>
        <dbReference type="ARBA" id="ARBA00023274"/>
    </source>
</evidence>
<dbReference type="PROSITE" id="PS01199">
    <property type="entry name" value="RIBOSOMAL_L1"/>
    <property type="match status" value="1"/>
</dbReference>
<dbReference type="InterPro" id="IPR028364">
    <property type="entry name" value="Ribosomal_uL1/biogenesis"/>
</dbReference>
<evidence type="ECO:0000256" key="2">
    <source>
        <dbReference type="ARBA" id="ARBA00011838"/>
    </source>
</evidence>
<dbReference type="AlphaFoldDB" id="A0A075VZU1"/>
<geneLocation type="plastid" evidence="9"/>
<evidence type="ECO:0000256" key="3">
    <source>
        <dbReference type="ARBA" id="ARBA00022730"/>
    </source>
</evidence>
<gene>
    <name evidence="9" type="primary">rpl1</name>
</gene>
<keyword evidence="3" id="KW-0699">rRNA-binding</keyword>
<keyword evidence="4" id="KW-0694">RNA-binding</keyword>
<dbReference type="InterPro" id="IPR016095">
    <property type="entry name" value="Ribosomal_uL1_3-a/b-sand"/>
</dbReference>